<dbReference type="SUPFAM" id="SSF81593">
    <property type="entry name" value="Nucleotidyltransferase substrate binding subunit/domain"/>
    <property type="match status" value="1"/>
</dbReference>
<dbReference type="GO" id="GO:0005829">
    <property type="term" value="C:cytosol"/>
    <property type="evidence" value="ECO:0007669"/>
    <property type="project" value="TreeGrafter"/>
</dbReference>
<comment type="caution">
    <text evidence="3">The sequence shown here is derived from an EMBL/GenBank/DDBJ whole genome shotgun (WGS) entry which is preliminary data.</text>
</comment>
<feature type="non-terminal residue" evidence="3">
    <location>
        <position position="1"/>
    </location>
</feature>
<name>A0A699XJ49_TANCI</name>
<evidence type="ECO:0000256" key="1">
    <source>
        <dbReference type="ARBA" id="ARBA00022679"/>
    </source>
</evidence>
<feature type="domain" description="PII-uridylyltransferase/Glutamine-synthetase adenylyltransferase" evidence="2">
    <location>
        <begin position="1"/>
        <end position="60"/>
    </location>
</feature>
<evidence type="ECO:0000259" key="2">
    <source>
        <dbReference type="Pfam" id="PF08335"/>
    </source>
</evidence>
<proteinExistence type="predicted"/>
<accession>A0A699XJ49</accession>
<dbReference type="GO" id="GO:0000820">
    <property type="term" value="P:regulation of glutamine family amino acid metabolic process"/>
    <property type="evidence" value="ECO:0007669"/>
    <property type="project" value="TreeGrafter"/>
</dbReference>
<dbReference type="EMBL" id="BKCJ011845892">
    <property type="protein sequence ID" value="GFD57866.1"/>
    <property type="molecule type" value="Genomic_DNA"/>
</dbReference>
<feature type="non-terminal residue" evidence="3">
    <location>
        <position position="86"/>
    </location>
</feature>
<gene>
    <name evidence="3" type="ORF">Tci_929835</name>
</gene>
<dbReference type="Gene3D" id="1.20.120.330">
    <property type="entry name" value="Nucleotidyltransferases domain 2"/>
    <property type="match status" value="1"/>
</dbReference>
<dbReference type="InterPro" id="IPR013546">
    <property type="entry name" value="PII_UdlTrfase/GS_AdlTrfase"/>
</dbReference>
<dbReference type="InterPro" id="IPR023057">
    <property type="entry name" value="GlnE"/>
</dbReference>
<reference evidence="3" key="1">
    <citation type="journal article" date="2019" name="Sci. Rep.">
        <title>Draft genome of Tanacetum cinerariifolium, the natural source of mosquito coil.</title>
        <authorList>
            <person name="Yamashiro T."/>
            <person name="Shiraishi A."/>
            <person name="Satake H."/>
            <person name="Nakayama K."/>
        </authorList>
    </citation>
    <scope>NUCLEOTIDE SEQUENCE</scope>
</reference>
<keyword evidence="1" id="KW-0808">Transferase</keyword>
<dbReference type="PANTHER" id="PTHR30621:SF0">
    <property type="entry name" value="BIFUNCTIONAL GLUTAMINE SYNTHETASE ADENYLYLTRANSFERASE_ADENYLYL-REMOVING ENZYME"/>
    <property type="match status" value="1"/>
</dbReference>
<dbReference type="Pfam" id="PF08335">
    <property type="entry name" value="GlnD_UR_UTase"/>
    <property type="match status" value="1"/>
</dbReference>
<dbReference type="GO" id="GO:0008882">
    <property type="term" value="F:[glutamate-ammonia-ligase] adenylyltransferase activity"/>
    <property type="evidence" value="ECO:0007669"/>
    <property type="project" value="InterPro"/>
</dbReference>
<protein>
    <recommendedName>
        <fullName evidence="2">PII-uridylyltransferase/Glutamine-synthetase adenylyltransferase domain-containing protein</fullName>
    </recommendedName>
</protein>
<organism evidence="3">
    <name type="scientific">Tanacetum cinerariifolium</name>
    <name type="common">Dalmatian daisy</name>
    <name type="synonym">Chrysanthemum cinerariifolium</name>
    <dbReference type="NCBI Taxonomy" id="118510"/>
    <lineage>
        <taxon>Eukaryota</taxon>
        <taxon>Viridiplantae</taxon>
        <taxon>Streptophyta</taxon>
        <taxon>Embryophyta</taxon>
        <taxon>Tracheophyta</taxon>
        <taxon>Spermatophyta</taxon>
        <taxon>Magnoliopsida</taxon>
        <taxon>eudicotyledons</taxon>
        <taxon>Gunneridae</taxon>
        <taxon>Pentapetalae</taxon>
        <taxon>asterids</taxon>
        <taxon>campanulids</taxon>
        <taxon>Asterales</taxon>
        <taxon>Asteraceae</taxon>
        <taxon>Asteroideae</taxon>
        <taxon>Anthemideae</taxon>
        <taxon>Anthemidinae</taxon>
        <taxon>Tanacetum</taxon>
    </lineage>
</organism>
<sequence length="86" mass="9850">DIEFMVQYAALAWSREHPALLRYTDNIRILEGLEQAGLMPADDASLLREVYKAYRSAAHRQALQKDAGVVSGDQFAAERREVMRIW</sequence>
<dbReference type="AlphaFoldDB" id="A0A699XJ49"/>
<evidence type="ECO:0000313" key="3">
    <source>
        <dbReference type="EMBL" id="GFD57866.1"/>
    </source>
</evidence>
<dbReference type="PANTHER" id="PTHR30621">
    <property type="entry name" value="GLUTAMINE SYNTHETASE ADENYLYLTRANSFERASE"/>
    <property type="match status" value="1"/>
</dbReference>